<evidence type="ECO:0000313" key="3">
    <source>
        <dbReference type="Proteomes" id="UP000232323"/>
    </source>
</evidence>
<dbReference type="Proteomes" id="UP000232323">
    <property type="component" value="Unassembled WGS sequence"/>
</dbReference>
<keyword evidence="3" id="KW-1185">Reference proteome</keyword>
<sequence>MPNADVTSIWRLEILLQELHQQLSEQIPTIVAQRDILFINLACVDELHEAARYNPCLADSATQGPSSTGLAPVTSVCKEDQDTVHHKIMQQSSSDAHIDLAPTATRITGMIAISASSDCNGFAAAELTPETTPSSLRDHVPSAIKQKGVPFIPHHIPLPSSTTSTATATQPQQSQHTLGSLGETKDRCLLPATTFLDQHVHLKRASPAFQTASMVASAAAAEDADRMNEQHNVT</sequence>
<evidence type="ECO:0000256" key="1">
    <source>
        <dbReference type="SAM" id="MobiDB-lite"/>
    </source>
</evidence>
<comment type="caution">
    <text evidence="2">The sequence shown here is derived from an EMBL/GenBank/DDBJ whole genome shotgun (WGS) entry which is preliminary data.</text>
</comment>
<dbReference type="AlphaFoldDB" id="A0A250X9D9"/>
<proteinExistence type="predicted"/>
<organism evidence="2 3">
    <name type="scientific">Chlamydomonas eustigma</name>
    <dbReference type="NCBI Taxonomy" id="1157962"/>
    <lineage>
        <taxon>Eukaryota</taxon>
        <taxon>Viridiplantae</taxon>
        <taxon>Chlorophyta</taxon>
        <taxon>core chlorophytes</taxon>
        <taxon>Chlorophyceae</taxon>
        <taxon>CS clade</taxon>
        <taxon>Chlamydomonadales</taxon>
        <taxon>Chlamydomonadaceae</taxon>
        <taxon>Chlamydomonas</taxon>
    </lineage>
</organism>
<gene>
    <name evidence="2" type="ORF">CEUSTIGMA_g6960.t1</name>
</gene>
<name>A0A250X9D9_9CHLO</name>
<accession>A0A250X9D9</accession>
<feature type="region of interest" description="Disordered" evidence="1">
    <location>
        <begin position="157"/>
        <end position="181"/>
    </location>
</feature>
<reference evidence="2 3" key="1">
    <citation type="submission" date="2017-08" db="EMBL/GenBank/DDBJ databases">
        <title>Acidophilic green algal genome provides insights into adaptation to an acidic environment.</title>
        <authorList>
            <person name="Hirooka S."/>
            <person name="Hirose Y."/>
            <person name="Kanesaki Y."/>
            <person name="Higuchi S."/>
            <person name="Fujiwara T."/>
            <person name="Onuma R."/>
            <person name="Era A."/>
            <person name="Ohbayashi R."/>
            <person name="Uzuka A."/>
            <person name="Nozaki H."/>
            <person name="Yoshikawa H."/>
            <person name="Miyagishima S.Y."/>
        </authorList>
    </citation>
    <scope>NUCLEOTIDE SEQUENCE [LARGE SCALE GENOMIC DNA]</scope>
    <source>
        <strain evidence="2 3">NIES-2499</strain>
    </source>
</reference>
<protein>
    <submittedName>
        <fullName evidence="2">Uncharacterized protein</fullName>
    </submittedName>
</protein>
<evidence type="ECO:0000313" key="2">
    <source>
        <dbReference type="EMBL" id="GAX79519.1"/>
    </source>
</evidence>
<dbReference type="EMBL" id="BEGY01000043">
    <property type="protein sequence ID" value="GAX79519.1"/>
    <property type="molecule type" value="Genomic_DNA"/>
</dbReference>
<feature type="compositionally biased region" description="Low complexity" evidence="1">
    <location>
        <begin position="159"/>
        <end position="175"/>
    </location>
</feature>